<evidence type="ECO:0000313" key="2">
    <source>
        <dbReference type="Proteomes" id="UP001595443"/>
    </source>
</evidence>
<dbReference type="Proteomes" id="UP001595443">
    <property type="component" value="Unassembled WGS sequence"/>
</dbReference>
<name>A0ABV7AM79_9RHOB</name>
<accession>A0ABV7AM79</accession>
<keyword evidence="2" id="KW-1185">Reference proteome</keyword>
<gene>
    <name evidence="1" type="ORF">ACFOES_18960</name>
</gene>
<dbReference type="RefSeq" id="WP_377834945.1">
    <property type="nucleotide sequence ID" value="NZ_JBHRSK010000017.1"/>
</dbReference>
<reference evidence="2" key="1">
    <citation type="journal article" date="2019" name="Int. J. Syst. Evol. Microbiol.">
        <title>The Global Catalogue of Microorganisms (GCM) 10K type strain sequencing project: providing services to taxonomists for standard genome sequencing and annotation.</title>
        <authorList>
            <consortium name="The Broad Institute Genomics Platform"/>
            <consortium name="The Broad Institute Genome Sequencing Center for Infectious Disease"/>
            <person name="Wu L."/>
            <person name="Ma J."/>
        </authorList>
    </citation>
    <scope>NUCLEOTIDE SEQUENCE [LARGE SCALE GENOMIC DNA]</scope>
    <source>
        <strain evidence="2">KCTC 62192</strain>
    </source>
</reference>
<protein>
    <submittedName>
        <fullName evidence="1">Uncharacterized protein</fullName>
    </submittedName>
</protein>
<comment type="caution">
    <text evidence="1">The sequence shown here is derived from an EMBL/GenBank/DDBJ whole genome shotgun (WGS) entry which is preliminary data.</text>
</comment>
<dbReference type="EMBL" id="JBHRSK010000017">
    <property type="protein sequence ID" value="MFC2970185.1"/>
    <property type="molecule type" value="Genomic_DNA"/>
</dbReference>
<evidence type="ECO:0000313" key="1">
    <source>
        <dbReference type="EMBL" id="MFC2970185.1"/>
    </source>
</evidence>
<proteinExistence type="predicted"/>
<sequence>MSISDFLQELLRRTGHHDLFIRRDIEELRVLLDAKPGHRELGPRWHPVLLLFR</sequence>
<organism evidence="1 2">
    <name type="scientific">Acidimangrovimonas pyrenivorans</name>
    <dbReference type="NCBI Taxonomy" id="2030798"/>
    <lineage>
        <taxon>Bacteria</taxon>
        <taxon>Pseudomonadati</taxon>
        <taxon>Pseudomonadota</taxon>
        <taxon>Alphaproteobacteria</taxon>
        <taxon>Rhodobacterales</taxon>
        <taxon>Paracoccaceae</taxon>
        <taxon>Acidimangrovimonas</taxon>
    </lineage>
</organism>